<feature type="compositionally biased region" description="Basic and acidic residues" evidence="1">
    <location>
        <begin position="113"/>
        <end position="122"/>
    </location>
</feature>
<sequence length="407" mass="43915">MHPDTPEQSAADIPPGNGACSGALAPPRSPTPTTAATLPHQKARQDPPRKAPSHPRCRKLWPDRPHDRRSTPAPQRTASRQPQDRPNGARSAPTSSASAGPRESVAPLVPARSRYDRSDAPLRTHLATGEAQQAHPPSQLPPEPAPTSRKPRPPAVGPASGHLSGQTTDTHPTKATPPTPYRHLTPTPETCPPPPQHGDRLVGQPQKAKRLTTTDKNIRDVDPVPKLTRTPLTLVKGAQHFPGSTTPPKDVSLRHQSTNLAEGVTRLNREHVRLTETRYRCHNQSSMTTRPTPSRLICFDSTTSRSSSVAHPADTPQTRRRFSLHRASPTGPINSEPSCAVEVLPSSTQQATIPNRVALQNCCGRARASSKSLFGTTAAAWGRTYSTKESRYPFGTCYRGDSSSSVS</sequence>
<name>A0A4R7SZL2_9ACTN</name>
<organism evidence="2 3">
    <name type="scientific">Kribbella voronezhensis</name>
    <dbReference type="NCBI Taxonomy" id="2512212"/>
    <lineage>
        <taxon>Bacteria</taxon>
        <taxon>Bacillati</taxon>
        <taxon>Actinomycetota</taxon>
        <taxon>Actinomycetes</taxon>
        <taxon>Propionibacteriales</taxon>
        <taxon>Kribbellaceae</taxon>
        <taxon>Kribbella</taxon>
    </lineage>
</organism>
<feature type="compositionally biased region" description="Low complexity" evidence="1">
    <location>
        <begin position="23"/>
        <end position="39"/>
    </location>
</feature>
<dbReference type="EMBL" id="SOCE01000002">
    <property type="protein sequence ID" value="TDU83997.1"/>
    <property type="molecule type" value="Genomic_DNA"/>
</dbReference>
<feature type="compositionally biased region" description="Basic and acidic residues" evidence="1">
    <location>
        <begin position="60"/>
        <end position="70"/>
    </location>
</feature>
<feature type="compositionally biased region" description="Polar residues" evidence="1">
    <location>
        <begin position="72"/>
        <end position="81"/>
    </location>
</feature>
<accession>A0A4R7SZL2</accession>
<gene>
    <name evidence="2" type="ORF">EV138_6462</name>
</gene>
<evidence type="ECO:0000256" key="1">
    <source>
        <dbReference type="SAM" id="MobiDB-lite"/>
    </source>
</evidence>
<evidence type="ECO:0000313" key="2">
    <source>
        <dbReference type="EMBL" id="TDU83997.1"/>
    </source>
</evidence>
<proteinExistence type="predicted"/>
<dbReference type="AlphaFoldDB" id="A0A4R7SZL2"/>
<feature type="region of interest" description="Disordered" evidence="1">
    <location>
        <begin position="1"/>
        <end position="214"/>
    </location>
</feature>
<evidence type="ECO:0000313" key="3">
    <source>
        <dbReference type="Proteomes" id="UP000295151"/>
    </source>
</evidence>
<reference evidence="2 3" key="1">
    <citation type="submission" date="2019-03" db="EMBL/GenBank/DDBJ databases">
        <title>Genomic Encyclopedia of Type Strains, Phase III (KMG-III): the genomes of soil and plant-associated and newly described type strains.</title>
        <authorList>
            <person name="Whitman W."/>
        </authorList>
    </citation>
    <scope>NUCLEOTIDE SEQUENCE [LARGE SCALE GENOMIC DNA]</scope>
    <source>
        <strain evidence="2 3">VKM Ac-2575</strain>
    </source>
</reference>
<protein>
    <submittedName>
        <fullName evidence="2">Uncharacterized protein</fullName>
    </submittedName>
</protein>
<keyword evidence="3" id="KW-1185">Reference proteome</keyword>
<comment type="caution">
    <text evidence="2">The sequence shown here is derived from an EMBL/GenBank/DDBJ whole genome shotgun (WGS) entry which is preliminary data.</text>
</comment>
<dbReference type="Proteomes" id="UP000295151">
    <property type="component" value="Unassembled WGS sequence"/>
</dbReference>